<reference evidence="1" key="1">
    <citation type="submission" date="2022-06" db="EMBL/GenBank/DDBJ databases">
        <title>Draft genome sequences of Leminorella grimontii str. JCM5902.</title>
        <authorList>
            <person name="Wakabayashi Y."/>
            <person name="Kojima K."/>
        </authorList>
    </citation>
    <scope>NUCLEOTIDE SEQUENCE</scope>
    <source>
        <strain evidence="1">JCM 5902</strain>
    </source>
</reference>
<keyword evidence="2" id="KW-1185">Reference proteome</keyword>
<evidence type="ECO:0000313" key="2">
    <source>
        <dbReference type="Proteomes" id="UP001058124"/>
    </source>
</evidence>
<protein>
    <submittedName>
        <fullName evidence="1">Uncharacterized protein</fullName>
    </submittedName>
</protein>
<evidence type="ECO:0000313" key="1">
    <source>
        <dbReference type="EMBL" id="GKX56340.1"/>
    </source>
</evidence>
<gene>
    <name evidence="1" type="ORF">SOASR030_24520</name>
</gene>
<dbReference type="RefSeq" id="WP_027274625.1">
    <property type="nucleotide sequence ID" value="NZ_BRLH01000005.1"/>
</dbReference>
<dbReference type="AlphaFoldDB" id="A0AAV5N2K1"/>
<name>A0AAV5N2K1_9GAMM</name>
<sequence>MDRRDSAITKKPTDKWAFKLGVWIYKGDFIVLTIPDNQIESTILSCFYNFYFLLSIIQMPPSAAAFDKNRDDKLL</sequence>
<accession>A0AAV5N2K1</accession>
<dbReference type="Proteomes" id="UP001058124">
    <property type="component" value="Unassembled WGS sequence"/>
</dbReference>
<comment type="caution">
    <text evidence="1">The sequence shown here is derived from an EMBL/GenBank/DDBJ whole genome shotgun (WGS) entry which is preliminary data.</text>
</comment>
<organism evidence="1 2">
    <name type="scientific">Leminorella grimontii</name>
    <dbReference type="NCBI Taxonomy" id="82981"/>
    <lineage>
        <taxon>Bacteria</taxon>
        <taxon>Pseudomonadati</taxon>
        <taxon>Pseudomonadota</taxon>
        <taxon>Gammaproteobacteria</taxon>
        <taxon>Enterobacterales</taxon>
        <taxon>Budviciaceae</taxon>
        <taxon>Leminorella</taxon>
    </lineage>
</organism>
<dbReference type="EMBL" id="BRLH01000005">
    <property type="protein sequence ID" value="GKX56340.1"/>
    <property type="molecule type" value="Genomic_DNA"/>
</dbReference>
<proteinExistence type="predicted"/>